<proteinExistence type="predicted"/>
<evidence type="ECO:0000313" key="2">
    <source>
        <dbReference type="EMBL" id="CAE7245290.1"/>
    </source>
</evidence>
<dbReference type="SUPFAM" id="SSF52833">
    <property type="entry name" value="Thioredoxin-like"/>
    <property type="match status" value="1"/>
</dbReference>
<comment type="caution">
    <text evidence="2">The sequence shown here is derived from an EMBL/GenBank/DDBJ whole genome shotgun (WGS) entry which is preliminary data.</text>
</comment>
<dbReference type="InterPro" id="IPR047262">
    <property type="entry name" value="PRX-like1"/>
</dbReference>
<name>A0A812LD14_9DINO</name>
<dbReference type="InterPro" id="IPR036249">
    <property type="entry name" value="Thioredoxin-like_sf"/>
</dbReference>
<organism evidence="2 3">
    <name type="scientific">Symbiodinium necroappetens</name>
    <dbReference type="NCBI Taxonomy" id="1628268"/>
    <lineage>
        <taxon>Eukaryota</taxon>
        <taxon>Sar</taxon>
        <taxon>Alveolata</taxon>
        <taxon>Dinophyceae</taxon>
        <taxon>Suessiales</taxon>
        <taxon>Symbiodiniaceae</taxon>
        <taxon>Symbiodinium</taxon>
    </lineage>
</organism>
<dbReference type="GO" id="GO:0016209">
    <property type="term" value="F:antioxidant activity"/>
    <property type="evidence" value="ECO:0007669"/>
    <property type="project" value="InterPro"/>
</dbReference>
<gene>
    <name evidence="2" type="primary">resA</name>
    <name evidence="2" type="ORF">SNEC2469_LOCUS4737</name>
</gene>
<feature type="domain" description="Thioredoxin" evidence="1">
    <location>
        <begin position="14"/>
        <end position="171"/>
    </location>
</feature>
<dbReference type="PANTHER" id="PTHR43640">
    <property type="entry name" value="OS07G0260300 PROTEIN"/>
    <property type="match status" value="1"/>
</dbReference>
<dbReference type="AlphaFoldDB" id="A0A812LD14"/>
<accession>A0A812LD14</accession>
<dbReference type="Proteomes" id="UP000601435">
    <property type="component" value="Unassembled WGS sequence"/>
</dbReference>
<dbReference type="InterPro" id="IPR013766">
    <property type="entry name" value="Thioredoxin_domain"/>
</dbReference>
<dbReference type="PANTHER" id="PTHR43640:SF1">
    <property type="entry name" value="THIOREDOXIN-DEPENDENT PEROXIREDOXIN"/>
    <property type="match status" value="1"/>
</dbReference>
<evidence type="ECO:0000313" key="3">
    <source>
        <dbReference type="Proteomes" id="UP000601435"/>
    </source>
</evidence>
<sequence length="191" mass="20933">MTATAVAGPDHDKATVGHKAPDFTLTDFSGNTHTLSDYIEDEKVVVLEWFNPTCPYVKLHHEKQSTMADLSAKYGKENIVWLAINSSNTENPGYTQCADFIEEWNLAYPVLDDSDGKVGKMYGARTTPHMFIIDAEGVLVYNGAIDNDSRGNKSGNDKVNYVANALDELIAGNAISMAETKPYGCSVKYAR</sequence>
<dbReference type="Gene3D" id="3.40.30.10">
    <property type="entry name" value="Glutaredoxin"/>
    <property type="match status" value="1"/>
</dbReference>
<protein>
    <submittedName>
        <fullName evidence="2">ResA protein</fullName>
    </submittedName>
</protein>
<evidence type="ECO:0000259" key="1">
    <source>
        <dbReference type="PROSITE" id="PS51352"/>
    </source>
</evidence>
<dbReference type="Pfam" id="PF00578">
    <property type="entry name" value="AhpC-TSA"/>
    <property type="match status" value="1"/>
</dbReference>
<dbReference type="PROSITE" id="PS51352">
    <property type="entry name" value="THIOREDOXIN_2"/>
    <property type="match status" value="1"/>
</dbReference>
<dbReference type="InterPro" id="IPR000866">
    <property type="entry name" value="AhpC/TSA"/>
</dbReference>
<dbReference type="EMBL" id="CAJNJA010009291">
    <property type="protein sequence ID" value="CAE7245290.1"/>
    <property type="molecule type" value="Genomic_DNA"/>
</dbReference>
<dbReference type="CDD" id="cd02969">
    <property type="entry name" value="PRX_like1"/>
    <property type="match status" value="1"/>
</dbReference>
<keyword evidence="3" id="KW-1185">Reference proteome</keyword>
<dbReference type="GO" id="GO:0016491">
    <property type="term" value="F:oxidoreductase activity"/>
    <property type="evidence" value="ECO:0007669"/>
    <property type="project" value="InterPro"/>
</dbReference>
<reference evidence="2" key="1">
    <citation type="submission" date="2021-02" db="EMBL/GenBank/DDBJ databases">
        <authorList>
            <person name="Dougan E. K."/>
            <person name="Rhodes N."/>
            <person name="Thang M."/>
            <person name="Chan C."/>
        </authorList>
    </citation>
    <scope>NUCLEOTIDE SEQUENCE</scope>
</reference>